<accession>A0A4Z0BU41</accession>
<sequence length="189" mass="21086">MAVLSPVDPASDPELKKVYDEIAASRGWISNAMQSLANAPEGLRRFAHFGDYVRYHTALTERVRELVIVTVGQKVRYAATHHAGLAIQAGIPKEAVDEILAGKVPAALPDSERMVVRYVLEFVSSDSVSDDTFTEMRKHYGERSITDVTLLAAYYLAYGTMIKCLRVELESKDKLDVELRWQKAQAEKA</sequence>
<dbReference type="OrthoDB" id="9801997at2"/>
<dbReference type="PANTHER" id="PTHR34846:SF11">
    <property type="entry name" value="4-CARBOXYMUCONOLACTONE DECARBOXYLASE FAMILY PROTEIN (AFU_ORTHOLOGUE AFUA_6G11590)"/>
    <property type="match status" value="1"/>
</dbReference>
<organism evidence="2 3">
    <name type="scientific">Ramlibacter henchirensis</name>
    <dbReference type="NCBI Taxonomy" id="204072"/>
    <lineage>
        <taxon>Bacteria</taxon>
        <taxon>Pseudomonadati</taxon>
        <taxon>Pseudomonadota</taxon>
        <taxon>Betaproteobacteria</taxon>
        <taxon>Burkholderiales</taxon>
        <taxon>Comamonadaceae</taxon>
        <taxon>Ramlibacter</taxon>
    </lineage>
</organism>
<evidence type="ECO:0000313" key="2">
    <source>
        <dbReference type="EMBL" id="TFZ02813.1"/>
    </source>
</evidence>
<dbReference type="InterPro" id="IPR029032">
    <property type="entry name" value="AhpD-like"/>
</dbReference>
<dbReference type="PANTHER" id="PTHR34846">
    <property type="entry name" value="4-CARBOXYMUCONOLACTONE DECARBOXYLASE FAMILY PROTEIN (AFU_ORTHOLOGUE AFUA_6G11590)"/>
    <property type="match status" value="1"/>
</dbReference>
<dbReference type="SUPFAM" id="SSF69118">
    <property type="entry name" value="AhpD-like"/>
    <property type="match status" value="1"/>
</dbReference>
<gene>
    <name evidence="2" type="ORF">EZ313_16360</name>
</gene>
<proteinExistence type="predicted"/>
<protein>
    <recommendedName>
        <fullName evidence="1">Carboxymuconolactone decarboxylase-like domain-containing protein</fullName>
    </recommendedName>
</protein>
<dbReference type="Pfam" id="PF02627">
    <property type="entry name" value="CMD"/>
    <property type="match status" value="1"/>
</dbReference>
<dbReference type="InterPro" id="IPR003779">
    <property type="entry name" value="CMD-like"/>
</dbReference>
<keyword evidence="3" id="KW-1185">Reference proteome</keyword>
<dbReference type="GO" id="GO:0051920">
    <property type="term" value="F:peroxiredoxin activity"/>
    <property type="evidence" value="ECO:0007669"/>
    <property type="project" value="InterPro"/>
</dbReference>
<name>A0A4Z0BU41_9BURK</name>
<dbReference type="EMBL" id="SMLM01000002">
    <property type="protein sequence ID" value="TFZ02813.1"/>
    <property type="molecule type" value="Genomic_DNA"/>
</dbReference>
<dbReference type="Gene3D" id="1.20.1290.10">
    <property type="entry name" value="AhpD-like"/>
    <property type="match status" value="1"/>
</dbReference>
<feature type="domain" description="Carboxymuconolactone decarboxylase-like" evidence="1">
    <location>
        <begin position="40"/>
        <end position="113"/>
    </location>
</feature>
<evidence type="ECO:0000259" key="1">
    <source>
        <dbReference type="Pfam" id="PF02627"/>
    </source>
</evidence>
<dbReference type="AlphaFoldDB" id="A0A4Z0BU41"/>
<comment type="caution">
    <text evidence="2">The sequence shown here is derived from an EMBL/GenBank/DDBJ whole genome shotgun (WGS) entry which is preliminary data.</text>
</comment>
<dbReference type="Proteomes" id="UP000298180">
    <property type="component" value="Unassembled WGS sequence"/>
</dbReference>
<dbReference type="RefSeq" id="WP_135264337.1">
    <property type="nucleotide sequence ID" value="NZ_SMLM01000002.1"/>
</dbReference>
<evidence type="ECO:0000313" key="3">
    <source>
        <dbReference type="Proteomes" id="UP000298180"/>
    </source>
</evidence>
<reference evidence="2 3" key="1">
    <citation type="submission" date="2019-03" db="EMBL/GenBank/DDBJ databases">
        <title>Ramlibacter henchirensis DSM 14656, whole genome shotgun sequence.</title>
        <authorList>
            <person name="Zhang X."/>
            <person name="Feng G."/>
            <person name="Zhu H."/>
        </authorList>
    </citation>
    <scope>NUCLEOTIDE SEQUENCE [LARGE SCALE GENOMIC DNA]</scope>
    <source>
        <strain evidence="2 3">DSM 14656</strain>
    </source>
</reference>